<keyword evidence="4" id="KW-0819">tRNA processing</keyword>
<evidence type="ECO:0000256" key="2">
    <source>
        <dbReference type="ARBA" id="ARBA00007265"/>
    </source>
</evidence>
<gene>
    <name evidence="12" type="ORF">CINCED_3A015870</name>
</gene>
<dbReference type="Gene3D" id="3.30.460.10">
    <property type="entry name" value="Beta Polymerase, domain 2"/>
    <property type="match status" value="1"/>
</dbReference>
<keyword evidence="9" id="KW-0694">RNA-binding</keyword>
<dbReference type="GO" id="GO:0001680">
    <property type="term" value="P:tRNA 3'-terminal CCA addition"/>
    <property type="evidence" value="ECO:0007669"/>
    <property type="project" value="UniProtKB-ARBA"/>
</dbReference>
<dbReference type="PANTHER" id="PTHR46173:SF1">
    <property type="entry name" value="CCA TRNA NUCLEOTIDYLTRANSFERASE 1, MITOCHONDRIAL"/>
    <property type="match status" value="1"/>
</dbReference>
<evidence type="ECO:0000256" key="5">
    <source>
        <dbReference type="ARBA" id="ARBA00022695"/>
    </source>
</evidence>
<protein>
    <submittedName>
        <fullName evidence="12">tRNA nucleotidyltransferase/poly(A) polymerase, RNA and SrmB- binding domain,Poly A polymerase, head</fullName>
    </submittedName>
</protein>
<name>A0A5E4NRJ3_9HEMI</name>
<feature type="domain" description="Poly A polymerase head" evidence="10">
    <location>
        <begin position="21"/>
        <end position="142"/>
    </location>
</feature>
<dbReference type="Gene3D" id="1.10.3090.10">
    <property type="entry name" value="cca-adding enzyme, domain 2"/>
    <property type="match status" value="1"/>
</dbReference>
<evidence type="ECO:0000259" key="11">
    <source>
        <dbReference type="Pfam" id="PF12627"/>
    </source>
</evidence>
<evidence type="ECO:0000256" key="9">
    <source>
        <dbReference type="RuleBase" id="RU003953"/>
    </source>
</evidence>
<feature type="domain" description="tRNA nucleotidyltransferase/poly(A) polymerase RNA and SrmB- binding" evidence="11">
    <location>
        <begin position="175"/>
        <end position="229"/>
    </location>
</feature>
<dbReference type="SUPFAM" id="SSF81891">
    <property type="entry name" value="Poly A polymerase C-terminal region-like"/>
    <property type="match status" value="1"/>
</dbReference>
<dbReference type="Pfam" id="PF01743">
    <property type="entry name" value="PolyA_pol"/>
    <property type="match status" value="1"/>
</dbReference>
<evidence type="ECO:0000256" key="1">
    <source>
        <dbReference type="ARBA" id="ARBA00001946"/>
    </source>
</evidence>
<dbReference type="AlphaFoldDB" id="A0A5E4NRJ3"/>
<evidence type="ECO:0000259" key="10">
    <source>
        <dbReference type="Pfam" id="PF01743"/>
    </source>
</evidence>
<proteinExistence type="inferred from homology"/>
<accession>A0A5E4NRJ3</accession>
<dbReference type="InterPro" id="IPR002646">
    <property type="entry name" value="PolA_pol_head_dom"/>
</dbReference>
<organism evidence="12 13">
    <name type="scientific">Cinara cedri</name>
    <dbReference type="NCBI Taxonomy" id="506608"/>
    <lineage>
        <taxon>Eukaryota</taxon>
        <taxon>Metazoa</taxon>
        <taxon>Ecdysozoa</taxon>
        <taxon>Arthropoda</taxon>
        <taxon>Hexapoda</taxon>
        <taxon>Insecta</taxon>
        <taxon>Pterygota</taxon>
        <taxon>Neoptera</taxon>
        <taxon>Paraneoptera</taxon>
        <taxon>Hemiptera</taxon>
        <taxon>Sternorrhyncha</taxon>
        <taxon>Aphidomorpha</taxon>
        <taxon>Aphidoidea</taxon>
        <taxon>Aphididae</taxon>
        <taxon>Lachninae</taxon>
        <taxon>Cinara</taxon>
    </lineage>
</organism>
<dbReference type="EMBL" id="CABPRJ010002612">
    <property type="protein sequence ID" value="VVC46517.1"/>
    <property type="molecule type" value="Genomic_DNA"/>
</dbReference>
<keyword evidence="8" id="KW-0460">Magnesium</keyword>
<keyword evidence="7" id="KW-0547">Nucleotide-binding</keyword>
<dbReference type="Proteomes" id="UP000325440">
    <property type="component" value="Unassembled WGS sequence"/>
</dbReference>
<dbReference type="InterPro" id="IPR050264">
    <property type="entry name" value="Bact_CCA-adding_enz_type3_sf"/>
</dbReference>
<evidence type="ECO:0000256" key="8">
    <source>
        <dbReference type="ARBA" id="ARBA00022842"/>
    </source>
</evidence>
<comment type="similarity">
    <text evidence="2 9">Belongs to the tRNA nucleotidyltransferase/poly(A) polymerase family.</text>
</comment>
<evidence type="ECO:0000256" key="4">
    <source>
        <dbReference type="ARBA" id="ARBA00022694"/>
    </source>
</evidence>
<dbReference type="CDD" id="cd05398">
    <property type="entry name" value="NT_ClassII-CCAase"/>
    <property type="match status" value="1"/>
</dbReference>
<evidence type="ECO:0000256" key="3">
    <source>
        <dbReference type="ARBA" id="ARBA00022679"/>
    </source>
</evidence>
<dbReference type="GO" id="GO:0000049">
    <property type="term" value="F:tRNA binding"/>
    <property type="evidence" value="ECO:0007669"/>
    <property type="project" value="TreeGrafter"/>
</dbReference>
<dbReference type="GO" id="GO:0000166">
    <property type="term" value="F:nucleotide binding"/>
    <property type="evidence" value="ECO:0007669"/>
    <property type="project" value="UniProtKB-KW"/>
</dbReference>
<comment type="cofactor">
    <cofactor evidence="1">
        <name>Mg(2+)</name>
        <dbReference type="ChEBI" id="CHEBI:18420"/>
    </cofactor>
</comment>
<evidence type="ECO:0000256" key="6">
    <source>
        <dbReference type="ARBA" id="ARBA00022723"/>
    </source>
</evidence>
<reference evidence="12 13" key="1">
    <citation type="submission" date="2019-08" db="EMBL/GenBank/DDBJ databases">
        <authorList>
            <person name="Alioto T."/>
            <person name="Alioto T."/>
            <person name="Gomez Garrido J."/>
        </authorList>
    </citation>
    <scope>NUCLEOTIDE SEQUENCE [LARGE SCALE GENOMIC DNA]</scope>
</reference>
<dbReference type="OrthoDB" id="8113060at2759"/>
<dbReference type="InterPro" id="IPR032828">
    <property type="entry name" value="PolyA_RNA-bd"/>
</dbReference>
<keyword evidence="6" id="KW-0479">Metal-binding</keyword>
<keyword evidence="3 9" id="KW-0808">Transferase</keyword>
<dbReference type="GO" id="GO:0046872">
    <property type="term" value="F:metal ion binding"/>
    <property type="evidence" value="ECO:0007669"/>
    <property type="project" value="UniProtKB-KW"/>
</dbReference>
<dbReference type="GO" id="GO:0016779">
    <property type="term" value="F:nucleotidyltransferase activity"/>
    <property type="evidence" value="ECO:0007669"/>
    <property type="project" value="UniProtKB-KW"/>
</dbReference>
<dbReference type="SUPFAM" id="SSF81301">
    <property type="entry name" value="Nucleotidyltransferase"/>
    <property type="match status" value="1"/>
</dbReference>
<evidence type="ECO:0000313" key="12">
    <source>
        <dbReference type="EMBL" id="VVC46517.1"/>
    </source>
</evidence>
<evidence type="ECO:0000313" key="13">
    <source>
        <dbReference type="Proteomes" id="UP000325440"/>
    </source>
</evidence>
<keyword evidence="13" id="KW-1185">Reference proteome</keyword>
<sequence length="444" mass="50909">MLVDNETNLIINAIEEFGGEARFVGGCVRDSILKRNVHDIDLATNLLPGQTIKALELYGIKTIPTGLKHGTITAVLNQKSFEITTLRYDVKSDGRHAEVEFTDDWQADASRRDFTFNALYADRHGHIYDYFCGIKDLEARRLNFIGNAEDRIKEDYLRILRAFRFHAKICVGELSNAILEVCKKHSHMIQSLSGERIRDEIFKLLECDNPFPTLESMQKFDILYEIIPQKVNCCILSSELLTNTDALVKLALLLRTTRPLSKSIYGKKFLGEVQASIAEYVDVFEERSSASITKLPSEIEFRKRSTEDDNLGEYISKFLRLSKKQERRLLFLLTNNISTELSEKEQKKYISLYGRELYRDLVRICGVESAKNINTTKRYIAFACTFTTPKFPLSGYDLISLGYQPGKSLGENLGLIKKHWEDSSYALTKDELMLYAKNFISVHR</sequence>
<dbReference type="Pfam" id="PF12627">
    <property type="entry name" value="PolyA_pol_RNAbd"/>
    <property type="match status" value="1"/>
</dbReference>
<dbReference type="InterPro" id="IPR043519">
    <property type="entry name" value="NT_sf"/>
</dbReference>
<dbReference type="PANTHER" id="PTHR46173">
    <property type="entry name" value="CCA TRNA NUCLEOTIDYLTRANSFERASE 1, MITOCHONDRIAL"/>
    <property type="match status" value="1"/>
</dbReference>
<keyword evidence="5" id="KW-0548">Nucleotidyltransferase</keyword>
<evidence type="ECO:0000256" key="7">
    <source>
        <dbReference type="ARBA" id="ARBA00022741"/>
    </source>
</evidence>